<dbReference type="EMBL" id="JAAGOX010000055">
    <property type="protein sequence ID" value="NDW47610.1"/>
    <property type="molecule type" value="Genomic_DNA"/>
</dbReference>
<organism evidence="5">
    <name type="scientific">Ruegeria sp. PrR005</name>
    <dbReference type="NCBI Taxonomy" id="2706882"/>
    <lineage>
        <taxon>Bacteria</taxon>
        <taxon>Pseudomonadati</taxon>
        <taxon>Pseudomonadota</taxon>
        <taxon>Alphaproteobacteria</taxon>
        <taxon>Rhodobacterales</taxon>
        <taxon>Roseobacteraceae</taxon>
        <taxon>Ruegeria</taxon>
    </lineage>
</organism>
<dbReference type="PROSITE" id="PS00622">
    <property type="entry name" value="HTH_LUXR_1"/>
    <property type="match status" value="1"/>
</dbReference>
<dbReference type="PANTHER" id="PTHR44688:SF16">
    <property type="entry name" value="DNA-BINDING TRANSCRIPTIONAL ACTIVATOR DEVR_DOSR"/>
    <property type="match status" value="1"/>
</dbReference>
<dbReference type="PANTHER" id="PTHR44688">
    <property type="entry name" value="DNA-BINDING TRANSCRIPTIONAL ACTIVATOR DEVR_DOSR"/>
    <property type="match status" value="1"/>
</dbReference>
<reference evidence="5" key="1">
    <citation type="submission" date="2020-02" db="EMBL/GenBank/DDBJ databases">
        <title>Delineation of the pyrene-degrading pathway in Roseobacter clade bacteria by genomic analysis.</title>
        <authorList>
            <person name="Zhou H."/>
            <person name="Wang H."/>
        </authorList>
    </citation>
    <scope>NUCLEOTIDE SEQUENCE</scope>
    <source>
        <strain evidence="5">PrR005</strain>
    </source>
</reference>
<dbReference type="PROSITE" id="PS50043">
    <property type="entry name" value="HTH_LUXR_2"/>
    <property type="match status" value="1"/>
</dbReference>
<protein>
    <submittedName>
        <fullName evidence="5">Helix-turn-helix transcriptional regulator</fullName>
    </submittedName>
</protein>
<dbReference type="CDD" id="cd06170">
    <property type="entry name" value="LuxR_C_like"/>
    <property type="match status" value="1"/>
</dbReference>
<dbReference type="AlphaFoldDB" id="A0A6B2NWZ2"/>
<dbReference type="InterPro" id="IPR036388">
    <property type="entry name" value="WH-like_DNA-bd_sf"/>
</dbReference>
<evidence type="ECO:0000256" key="1">
    <source>
        <dbReference type="ARBA" id="ARBA00023015"/>
    </source>
</evidence>
<dbReference type="Gene3D" id="1.10.10.10">
    <property type="entry name" value="Winged helix-like DNA-binding domain superfamily/Winged helix DNA-binding domain"/>
    <property type="match status" value="1"/>
</dbReference>
<feature type="domain" description="HTH luxR-type" evidence="4">
    <location>
        <begin position="191"/>
        <end position="256"/>
    </location>
</feature>
<dbReference type="SUPFAM" id="SSF46894">
    <property type="entry name" value="C-terminal effector domain of the bipartite response regulators"/>
    <property type="match status" value="1"/>
</dbReference>
<dbReference type="InterPro" id="IPR016032">
    <property type="entry name" value="Sig_transdc_resp-reg_C-effctor"/>
</dbReference>
<comment type="caution">
    <text evidence="5">The sequence shown here is derived from an EMBL/GenBank/DDBJ whole genome shotgun (WGS) entry which is preliminary data.</text>
</comment>
<sequence length="257" mass="28702">MFEWIGEAAETVRRIGTPGFPAALADALRAVAPFDYTVVFGYVGSNPPMDLYDDFPASKRQVFVQDYQAGPYVLDPFFLAATKPVAPGLYRMRDVAPDRFYQGEYFRSYYVQTGLAEEIGYFIEIPGTGMVVVSLMRSDRTFSAKEYRHLTAVWPMVEVMCQRHWADFAHKIGAEAPPQGSVRGKVDRAFHAFGEGLLTPREREVVEHTLKGHSADAVGAILGISPGTVRIHRRNIYAKLRINSQGELFSKFIAGIV</sequence>
<evidence type="ECO:0000259" key="4">
    <source>
        <dbReference type="PROSITE" id="PS50043"/>
    </source>
</evidence>
<keyword evidence="1" id="KW-0805">Transcription regulation</keyword>
<keyword evidence="2" id="KW-0238">DNA-binding</keyword>
<proteinExistence type="predicted"/>
<gene>
    <name evidence="5" type="ORF">G0P99_21915</name>
</gene>
<dbReference type="RefSeq" id="WP_164132618.1">
    <property type="nucleotide sequence ID" value="NZ_JAAGOX010000055.1"/>
</dbReference>
<accession>A0A6B2NWZ2</accession>
<evidence type="ECO:0000313" key="5">
    <source>
        <dbReference type="EMBL" id="NDW47610.1"/>
    </source>
</evidence>
<dbReference type="InterPro" id="IPR000792">
    <property type="entry name" value="Tscrpt_reg_LuxR_C"/>
</dbReference>
<dbReference type="GO" id="GO:0006355">
    <property type="term" value="P:regulation of DNA-templated transcription"/>
    <property type="evidence" value="ECO:0007669"/>
    <property type="project" value="InterPro"/>
</dbReference>
<evidence type="ECO:0000256" key="3">
    <source>
        <dbReference type="ARBA" id="ARBA00023163"/>
    </source>
</evidence>
<dbReference type="PRINTS" id="PR00038">
    <property type="entry name" value="HTHLUXR"/>
</dbReference>
<dbReference type="Pfam" id="PF00196">
    <property type="entry name" value="GerE"/>
    <property type="match status" value="1"/>
</dbReference>
<name>A0A6B2NWZ2_9RHOB</name>
<evidence type="ECO:0000256" key="2">
    <source>
        <dbReference type="ARBA" id="ARBA00023125"/>
    </source>
</evidence>
<dbReference type="SMART" id="SM00421">
    <property type="entry name" value="HTH_LUXR"/>
    <property type="match status" value="1"/>
</dbReference>
<keyword evidence="3" id="KW-0804">Transcription</keyword>
<dbReference type="GO" id="GO:0003677">
    <property type="term" value="F:DNA binding"/>
    <property type="evidence" value="ECO:0007669"/>
    <property type="project" value="UniProtKB-KW"/>
</dbReference>